<dbReference type="Proteomes" id="UP001500368">
    <property type="component" value="Unassembled WGS sequence"/>
</dbReference>
<evidence type="ECO:0000256" key="1">
    <source>
        <dbReference type="ARBA" id="ARBA00022676"/>
    </source>
</evidence>
<comment type="caution">
    <text evidence="5">The sequence shown here is derived from an EMBL/GenBank/DDBJ whole genome shotgun (WGS) entry which is preliminary data.</text>
</comment>
<dbReference type="Pfam" id="PF13439">
    <property type="entry name" value="Glyco_transf_4"/>
    <property type="match status" value="1"/>
</dbReference>
<accession>A0ABP9FPL6</accession>
<gene>
    <name evidence="5" type="ORF">GCM10025790_01440</name>
</gene>
<keyword evidence="2" id="KW-0808">Transferase</keyword>
<keyword evidence="6" id="KW-1185">Reference proteome</keyword>
<evidence type="ECO:0000256" key="3">
    <source>
        <dbReference type="SAM" id="MobiDB-lite"/>
    </source>
</evidence>
<dbReference type="RefSeq" id="WP_345476215.1">
    <property type="nucleotide sequence ID" value="NZ_BAABLW010000001.1"/>
</dbReference>
<feature type="region of interest" description="Disordered" evidence="3">
    <location>
        <begin position="186"/>
        <end position="206"/>
    </location>
</feature>
<sequence>MKIAYVLADPGIGLFGAKGASVHAQEMIRAFAAMGHEVTVYCLKRGTKAGDTSTETVPEDLRHLPVFTAAVTGAKDTAERELAVLRAASRLATLAADEDYDLIYERYSLFSDAGVQLAQQLRAHTGRKVPVVMEINAPLLDEQRQHRSLHHGQLAEEITREAFAQAYLLSCVSEPVAAWAARQRGKSSAIQDGPGQRSPRIVVTPNGVNTDRFSAAPTPLHDDAPAGAAMSSAVPSFNRAPSFTVGFVGTLKPWHGTEQLLEAFASAADPGQRWRMEIAGDGPQRAQLESLAADLGISDQVTFHGAVAPSRIPSLLRRFDVGAAPYPQVQDHYFSPLKVYEYMAAGLPTVASAIGEIPALLAGPTGAGQDAGLLVPAGDVQALATALSALAQDVELRTAMGAQARRRAVEKHSWIRRAADLLQAVHTGHSPVEVSA</sequence>
<evidence type="ECO:0000259" key="4">
    <source>
        <dbReference type="Pfam" id="PF13439"/>
    </source>
</evidence>
<dbReference type="Pfam" id="PF13692">
    <property type="entry name" value="Glyco_trans_1_4"/>
    <property type="match status" value="1"/>
</dbReference>
<dbReference type="InterPro" id="IPR028098">
    <property type="entry name" value="Glyco_trans_4-like_N"/>
</dbReference>
<reference evidence="6" key="1">
    <citation type="journal article" date="2019" name="Int. J. Syst. Evol. Microbiol.">
        <title>The Global Catalogue of Microorganisms (GCM) 10K type strain sequencing project: providing services to taxonomists for standard genome sequencing and annotation.</title>
        <authorList>
            <consortium name="The Broad Institute Genomics Platform"/>
            <consortium name="The Broad Institute Genome Sequencing Center for Infectious Disease"/>
            <person name="Wu L."/>
            <person name="Ma J."/>
        </authorList>
    </citation>
    <scope>NUCLEOTIDE SEQUENCE [LARGE SCALE GENOMIC DNA]</scope>
    <source>
        <strain evidence="6">JCM 19129</strain>
    </source>
</reference>
<dbReference type="Gene3D" id="3.40.50.2000">
    <property type="entry name" value="Glycogen Phosphorylase B"/>
    <property type="match status" value="2"/>
</dbReference>
<evidence type="ECO:0000313" key="5">
    <source>
        <dbReference type="EMBL" id="GAA4910948.1"/>
    </source>
</evidence>
<feature type="domain" description="Glycosyltransferase subfamily 4-like N-terminal" evidence="4">
    <location>
        <begin position="19"/>
        <end position="212"/>
    </location>
</feature>
<evidence type="ECO:0000313" key="6">
    <source>
        <dbReference type="Proteomes" id="UP001500368"/>
    </source>
</evidence>
<dbReference type="SUPFAM" id="SSF53756">
    <property type="entry name" value="UDP-Glycosyltransferase/glycogen phosphorylase"/>
    <property type="match status" value="1"/>
</dbReference>
<name>A0ABP9FPL6_9MICC</name>
<proteinExistence type="predicted"/>
<organism evidence="5 6">
    <name type="scientific">Nesterenkonia rhizosphaerae</name>
    <dbReference type="NCBI Taxonomy" id="1348272"/>
    <lineage>
        <taxon>Bacteria</taxon>
        <taxon>Bacillati</taxon>
        <taxon>Actinomycetota</taxon>
        <taxon>Actinomycetes</taxon>
        <taxon>Micrococcales</taxon>
        <taxon>Micrococcaceae</taxon>
        <taxon>Nesterenkonia</taxon>
    </lineage>
</organism>
<keyword evidence="1" id="KW-0328">Glycosyltransferase</keyword>
<dbReference type="PANTHER" id="PTHR12526:SF600">
    <property type="entry name" value="GLYCOSYL TRANSFERASE GROUP 1"/>
    <property type="match status" value="1"/>
</dbReference>
<dbReference type="EMBL" id="BAABLW010000001">
    <property type="protein sequence ID" value="GAA4910948.1"/>
    <property type="molecule type" value="Genomic_DNA"/>
</dbReference>
<evidence type="ECO:0000256" key="2">
    <source>
        <dbReference type="ARBA" id="ARBA00022679"/>
    </source>
</evidence>
<dbReference type="CDD" id="cd03801">
    <property type="entry name" value="GT4_PimA-like"/>
    <property type="match status" value="1"/>
</dbReference>
<protein>
    <submittedName>
        <fullName evidence="5">Glycosyltransferase family 4 protein</fullName>
    </submittedName>
</protein>
<dbReference type="PANTHER" id="PTHR12526">
    <property type="entry name" value="GLYCOSYLTRANSFERASE"/>
    <property type="match status" value="1"/>
</dbReference>